<comment type="caution">
    <text evidence="2">The sequence shown here is derived from an EMBL/GenBank/DDBJ whole genome shotgun (WGS) entry which is preliminary data.</text>
</comment>
<keyword evidence="1" id="KW-1133">Transmembrane helix</keyword>
<gene>
    <name evidence="2" type="ORF">BG61_03340</name>
</gene>
<keyword evidence="1" id="KW-0812">Transmembrane</keyword>
<evidence type="ECO:0000256" key="1">
    <source>
        <dbReference type="SAM" id="Phobius"/>
    </source>
</evidence>
<keyword evidence="3" id="KW-1185">Reference proteome</keyword>
<evidence type="ECO:0000313" key="2">
    <source>
        <dbReference type="EMBL" id="KDR38116.1"/>
    </source>
</evidence>
<keyword evidence="1" id="KW-0472">Membrane</keyword>
<dbReference type="STRING" id="60547.GCA_000751215_00244"/>
<proteinExistence type="predicted"/>
<name>A0A069PLE4_9BURK</name>
<sequence length="62" mass="6740">MHSQTARAPKAHDAGVRARDRTGFALNVALKLAYPAVILGAWLWHAPRYAGCVLLASINNQE</sequence>
<evidence type="ECO:0000313" key="3">
    <source>
        <dbReference type="Proteomes" id="UP000027466"/>
    </source>
</evidence>
<reference evidence="2 3" key="1">
    <citation type="submission" date="2014-03" db="EMBL/GenBank/DDBJ databases">
        <title>Draft Genome Sequences of Four Burkholderia Strains.</title>
        <authorList>
            <person name="Liu X.Y."/>
            <person name="Li C.X."/>
            <person name="Xu J.H."/>
        </authorList>
    </citation>
    <scope>NUCLEOTIDE SEQUENCE [LARGE SCALE GENOMIC DNA]</scope>
    <source>
        <strain evidence="2 3">DSM 50014</strain>
    </source>
</reference>
<dbReference type="EMBL" id="JFHC01000107">
    <property type="protein sequence ID" value="KDR38116.1"/>
    <property type="molecule type" value="Genomic_DNA"/>
</dbReference>
<accession>A0A069PLE4</accession>
<organism evidence="2 3">
    <name type="scientific">Caballeronia glathei</name>
    <dbReference type="NCBI Taxonomy" id="60547"/>
    <lineage>
        <taxon>Bacteria</taxon>
        <taxon>Pseudomonadati</taxon>
        <taxon>Pseudomonadota</taxon>
        <taxon>Betaproteobacteria</taxon>
        <taxon>Burkholderiales</taxon>
        <taxon>Burkholderiaceae</taxon>
        <taxon>Caballeronia</taxon>
    </lineage>
</organism>
<protein>
    <submittedName>
        <fullName evidence="2">Uncharacterized protein</fullName>
    </submittedName>
</protein>
<dbReference type="Proteomes" id="UP000027466">
    <property type="component" value="Unassembled WGS sequence"/>
</dbReference>
<dbReference type="AlphaFoldDB" id="A0A069PLE4"/>
<feature type="transmembrane region" description="Helical" evidence="1">
    <location>
        <begin position="24"/>
        <end position="44"/>
    </location>
</feature>